<dbReference type="AlphaFoldDB" id="A0A0C9XY23"/>
<dbReference type="HOGENOM" id="CLU_190862_0_0_1"/>
<protein>
    <submittedName>
        <fullName evidence="1">Uncharacterized protein</fullName>
    </submittedName>
</protein>
<evidence type="ECO:0000313" key="1">
    <source>
        <dbReference type="EMBL" id="KIK02567.1"/>
    </source>
</evidence>
<proteinExistence type="predicted"/>
<organism evidence="1 2">
    <name type="scientific">Laccaria amethystina LaAM-08-1</name>
    <dbReference type="NCBI Taxonomy" id="1095629"/>
    <lineage>
        <taxon>Eukaryota</taxon>
        <taxon>Fungi</taxon>
        <taxon>Dikarya</taxon>
        <taxon>Basidiomycota</taxon>
        <taxon>Agaricomycotina</taxon>
        <taxon>Agaricomycetes</taxon>
        <taxon>Agaricomycetidae</taxon>
        <taxon>Agaricales</taxon>
        <taxon>Agaricineae</taxon>
        <taxon>Hydnangiaceae</taxon>
        <taxon>Laccaria</taxon>
    </lineage>
</organism>
<gene>
    <name evidence="1" type="ORF">K443DRAFT_657325</name>
</gene>
<reference evidence="1 2" key="1">
    <citation type="submission" date="2014-04" db="EMBL/GenBank/DDBJ databases">
        <authorList>
            <consortium name="DOE Joint Genome Institute"/>
            <person name="Kuo A."/>
            <person name="Kohler A."/>
            <person name="Nagy L.G."/>
            <person name="Floudas D."/>
            <person name="Copeland A."/>
            <person name="Barry K.W."/>
            <person name="Cichocki N."/>
            <person name="Veneault-Fourrey C."/>
            <person name="LaButti K."/>
            <person name="Lindquist E.A."/>
            <person name="Lipzen A."/>
            <person name="Lundell T."/>
            <person name="Morin E."/>
            <person name="Murat C."/>
            <person name="Sun H."/>
            <person name="Tunlid A."/>
            <person name="Henrissat B."/>
            <person name="Grigoriev I.V."/>
            <person name="Hibbett D.S."/>
            <person name="Martin F."/>
            <person name="Nordberg H.P."/>
            <person name="Cantor M.N."/>
            <person name="Hua S.X."/>
        </authorList>
    </citation>
    <scope>NUCLEOTIDE SEQUENCE [LARGE SCALE GENOMIC DNA]</scope>
    <source>
        <strain evidence="1 2">LaAM-08-1</strain>
    </source>
</reference>
<keyword evidence="2" id="KW-1185">Reference proteome</keyword>
<dbReference type="EMBL" id="KN838591">
    <property type="protein sequence ID" value="KIK02567.1"/>
    <property type="molecule type" value="Genomic_DNA"/>
</dbReference>
<reference evidence="2" key="2">
    <citation type="submission" date="2015-01" db="EMBL/GenBank/DDBJ databases">
        <title>Evolutionary Origins and Diversification of the Mycorrhizal Mutualists.</title>
        <authorList>
            <consortium name="DOE Joint Genome Institute"/>
            <consortium name="Mycorrhizal Genomics Consortium"/>
            <person name="Kohler A."/>
            <person name="Kuo A."/>
            <person name="Nagy L.G."/>
            <person name="Floudas D."/>
            <person name="Copeland A."/>
            <person name="Barry K.W."/>
            <person name="Cichocki N."/>
            <person name="Veneault-Fourrey C."/>
            <person name="LaButti K."/>
            <person name="Lindquist E.A."/>
            <person name="Lipzen A."/>
            <person name="Lundell T."/>
            <person name="Morin E."/>
            <person name="Murat C."/>
            <person name="Riley R."/>
            <person name="Ohm R."/>
            <person name="Sun H."/>
            <person name="Tunlid A."/>
            <person name="Henrissat B."/>
            <person name="Grigoriev I.V."/>
            <person name="Hibbett D.S."/>
            <person name="Martin F."/>
        </authorList>
    </citation>
    <scope>NUCLEOTIDE SEQUENCE [LARGE SCALE GENOMIC DNA]</scope>
    <source>
        <strain evidence="2">LaAM-08-1</strain>
    </source>
</reference>
<feature type="non-terminal residue" evidence="1">
    <location>
        <position position="1"/>
    </location>
</feature>
<dbReference type="Proteomes" id="UP000054477">
    <property type="component" value="Unassembled WGS sequence"/>
</dbReference>
<name>A0A0C9XY23_9AGAR</name>
<accession>A0A0C9XY23</accession>
<sequence length="60" mass="6717">FLPTVLPSHRITQSLHSWSTLVGLEYLPSLANPVCLDMVASLKTIDVTLIRHIHFCQDTS</sequence>
<evidence type="ECO:0000313" key="2">
    <source>
        <dbReference type="Proteomes" id="UP000054477"/>
    </source>
</evidence>